<dbReference type="HOGENOM" id="CLU_036879_1_2_9"/>
<gene>
    <name evidence="9" type="ORF">BleG1_3265</name>
</gene>
<sequence>MLKYVSRRFLAMIVTLWIIVTATFFLMHSVPGSPLNGEHNTSEAVQANLEAYYGLDRPVVVQYVDYLGSILQFDFGPSISQPAVSVNDLIARGFPVSLELGLFALAFALLSGVTLGVLAALRRNGMIDYLLMTLAVLGLSVPNFILAALLIQSFKDYLPVALWHDWTHMILPVFALATSPMAIIARLTRSTMVDVLTQDYIRTAQAKGLSPFVIVTKHALRNGLMPVVTILGTLVAGVLTGSFVIEKIFAIPGIGRYFVEGINNRDYAVIMGTTIFYSAILLVMLLIVDIVYGFLDPRIRLDKKEAS</sequence>
<evidence type="ECO:0000256" key="2">
    <source>
        <dbReference type="ARBA" id="ARBA00022448"/>
    </source>
</evidence>
<evidence type="ECO:0000259" key="8">
    <source>
        <dbReference type="PROSITE" id="PS50928"/>
    </source>
</evidence>
<name>A0A060M054_9BACI</name>
<feature type="transmembrane region" description="Helical" evidence="7">
    <location>
        <begin position="102"/>
        <end position="122"/>
    </location>
</feature>
<feature type="domain" description="ABC transmembrane type-1" evidence="8">
    <location>
        <begin position="94"/>
        <end position="292"/>
    </location>
</feature>
<keyword evidence="10" id="KW-1185">Reference proteome</keyword>
<dbReference type="CDD" id="cd06261">
    <property type="entry name" value="TM_PBP2"/>
    <property type="match status" value="1"/>
</dbReference>
<reference evidence="9 10" key="1">
    <citation type="journal article" date="2014" name="Gene">
        <title>A comparative genomic analysis of the alkalitolerant soil bacterium Bacillus lehensis G1.</title>
        <authorList>
            <person name="Noor Y.M."/>
            <person name="Samsulrizal N.H."/>
            <person name="Jema'on N.A."/>
            <person name="Low K.O."/>
            <person name="Ramli A.N."/>
            <person name="Alias N.I."/>
            <person name="Damis S.I."/>
            <person name="Fuzi S.F."/>
            <person name="Isa M.N."/>
            <person name="Murad A.M."/>
            <person name="Raih M.F."/>
            <person name="Bakar F.D."/>
            <person name="Najimudin N."/>
            <person name="Mahadi N.M."/>
            <person name="Illias R.M."/>
        </authorList>
    </citation>
    <scope>NUCLEOTIDE SEQUENCE [LARGE SCALE GENOMIC DNA]</scope>
    <source>
        <strain evidence="9 10">G1</strain>
    </source>
</reference>
<dbReference type="STRING" id="1246626.BleG1_3265"/>
<evidence type="ECO:0000256" key="6">
    <source>
        <dbReference type="ARBA" id="ARBA00023136"/>
    </source>
</evidence>
<dbReference type="InterPro" id="IPR000515">
    <property type="entry name" value="MetI-like"/>
</dbReference>
<keyword evidence="3" id="KW-1003">Cell membrane</keyword>
<feature type="transmembrane region" description="Helical" evidence="7">
    <location>
        <begin position="166"/>
        <end position="185"/>
    </location>
</feature>
<dbReference type="SUPFAM" id="SSF161098">
    <property type="entry name" value="MetI-like"/>
    <property type="match status" value="1"/>
</dbReference>
<dbReference type="PANTHER" id="PTHR43163">
    <property type="entry name" value="DIPEPTIDE TRANSPORT SYSTEM PERMEASE PROTEIN DPPB-RELATED"/>
    <property type="match status" value="1"/>
</dbReference>
<dbReference type="KEGG" id="ble:BleG1_3265"/>
<dbReference type="PROSITE" id="PS50928">
    <property type="entry name" value="ABC_TM1"/>
    <property type="match status" value="1"/>
</dbReference>
<dbReference type="InterPro" id="IPR045621">
    <property type="entry name" value="BPD_transp_1_N"/>
</dbReference>
<proteinExistence type="inferred from homology"/>
<dbReference type="Pfam" id="PF19300">
    <property type="entry name" value="BPD_transp_1_N"/>
    <property type="match status" value="1"/>
</dbReference>
<dbReference type="eggNOG" id="COG0601">
    <property type="taxonomic scope" value="Bacteria"/>
</dbReference>
<evidence type="ECO:0000313" key="10">
    <source>
        <dbReference type="Proteomes" id="UP000027142"/>
    </source>
</evidence>
<feature type="transmembrane region" description="Helical" evidence="7">
    <location>
        <begin position="275"/>
        <end position="295"/>
    </location>
</feature>
<dbReference type="AlphaFoldDB" id="A0A060M054"/>
<accession>A0A060M054</accession>
<dbReference type="RefSeq" id="WP_038483146.1">
    <property type="nucleotide sequence ID" value="NZ_CP003923.1"/>
</dbReference>
<evidence type="ECO:0000256" key="7">
    <source>
        <dbReference type="RuleBase" id="RU363032"/>
    </source>
</evidence>
<evidence type="ECO:0000256" key="1">
    <source>
        <dbReference type="ARBA" id="ARBA00004651"/>
    </source>
</evidence>
<protein>
    <submittedName>
        <fullName evidence="9">Dipeptide transport system permease protein dppB</fullName>
    </submittedName>
</protein>
<dbReference type="OrthoDB" id="9773683at2"/>
<feature type="transmembrane region" description="Helical" evidence="7">
    <location>
        <begin position="129"/>
        <end position="154"/>
    </location>
</feature>
<keyword evidence="5 7" id="KW-1133">Transmembrane helix</keyword>
<keyword evidence="2 7" id="KW-0813">Transport</keyword>
<evidence type="ECO:0000256" key="5">
    <source>
        <dbReference type="ARBA" id="ARBA00022989"/>
    </source>
</evidence>
<comment type="similarity">
    <text evidence="7">Belongs to the binding-protein-dependent transport system permease family.</text>
</comment>
<evidence type="ECO:0000256" key="3">
    <source>
        <dbReference type="ARBA" id="ARBA00022475"/>
    </source>
</evidence>
<dbReference type="Gene3D" id="1.10.3720.10">
    <property type="entry name" value="MetI-like"/>
    <property type="match status" value="1"/>
</dbReference>
<dbReference type="InterPro" id="IPR035906">
    <property type="entry name" value="MetI-like_sf"/>
</dbReference>
<comment type="subcellular location">
    <subcellularLocation>
        <location evidence="1 7">Cell membrane</location>
        <topology evidence="1 7">Multi-pass membrane protein</topology>
    </subcellularLocation>
</comment>
<dbReference type="Pfam" id="PF00528">
    <property type="entry name" value="BPD_transp_1"/>
    <property type="match status" value="1"/>
</dbReference>
<organism evidence="9 10">
    <name type="scientific">Shouchella lehensis G1</name>
    <dbReference type="NCBI Taxonomy" id="1246626"/>
    <lineage>
        <taxon>Bacteria</taxon>
        <taxon>Bacillati</taxon>
        <taxon>Bacillota</taxon>
        <taxon>Bacilli</taxon>
        <taxon>Bacillales</taxon>
        <taxon>Bacillaceae</taxon>
        <taxon>Shouchella</taxon>
    </lineage>
</organism>
<feature type="transmembrane region" description="Helical" evidence="7">
    <location>
        <begin position="9"/>
        <end position="27"/>
    </location>
</feature>
<keyword evidence="4 7" id="KW-0812">Transmembrane</keyword>
<dbReference type="GO" id="GO:0005886">
    <property type="term" value="C:plasma membrane"/>
    <property type="evidence" value="ECO:0007669"/>
    <property type="project" value="UniProtKB-SubCell"/>
</dbReference>
<dbReference type="PATRIC" id="fig|1246626.3.peg.3240"/>
<evidence type="ECO:0000256" key="4">
    <source>
        <dbReference type="ARBA" id="ARBA00022692"/>
    </source>
</evidence>
<dbReference type="GO" id="GO:0055085">
    <property type="term" value="P:transmembrane transport"/>
    <property type="evidence" value="ECO:0007669"/>
    <property type="project" value="InterPro"/>
</dbReference>
<keyword evidence="6 7" id="KW-0472">Membrane</keyword>
<dbReference type="EMBL" id="CP003923">
    <property type="protein sequence ID" value="AIC95812.1"/>
    <property type="molecule type" value="Genomic_DNA"/>
</dbReference>
<feature type="transmembrane region" description="Helical" evidence="7">
    <location>
        <begin position="224"/>
        <end position="245"/>
    </location>
</feature>
<dbReference type="Proteomes" id="UP000027142">
    <property type="component" value="Chromosome"/>
</dbReference>
<dbReference type="PANTHER" id="PTHR43163:SF6">
    <property type="entry name" value="DIPEPTIDE TRANSPORT SYSTEM PERMEASE PROTEIN DPPB-RELATED"/>
    <property type="match status" value="1"/>
</dbReference>
<evidence type="ECO:0000313" key="9">
    <source>
        <dbReference type="EMBL" id="AIC95812.1"/>
    </source>
</evidence>